<comment type="subcellular location">
    <subcellularLocation>
        <location evidence="1">Membrane</location>
        <topology evidence="1">Multi-pass membrane protein</topology>
    </subcellularLocation>
</comment>
<dbReference type="EMBL" id="JAUOZS010000001">
    <property type="protein sequence ID" value="MDT8902809.1"/>
    <property type="molecule type" value="Genomic_DNA"/>
</dbReference>
<evidence type="ECO:0000256" key="1">
    <source>
        <dbReference type="ARBA" id="ARBA00004141"/>
    </source>
</evidence>
<dbReference type="Proteomes" id="UP001254848">
    <property type="component" value="Unassembled WGS sequence"/>
</dbReference>
<comment type="caution">
    <text evidence="7">The sequence shown here is derived from an EMBL/GenBank/DDBJ whole genome shotgun (WGS) entry which is preliminary data.</text>
</comment>
<evidence type="ECO:0000256" key="2">
    <source>
        <dbReference type="ARBA" id="ARBA00022692"/>
    </source>
</evidence>
<feature type="transmembrane region" description="Helical" evidence="5">
    <location>
        <begin position="161"/>
        <end position="187"/>
    </location>
</feature>
<evidence type="ECO:0000313" key="8">
    <source>
        <dbReference type="Proteomes" id="UP001254848"/>
    </source>
</evidence>
<feature type="domain" description="Yip1" evidence="6">
    <location>
        <begin position="10"/>
        <end position="178"/>
    </location>
</feature>
<evidence type="ECO:0000256" key="4">
    <source>
        <dbReference type="ARBA" id="ARBA00023136"/>
    </source>
</evidence>
<organism evidence="7 8">
    <name type="scientific">Anaeroselena agilis</name>
    <dbReference type="NCBI Taxonomy" id="3063788"/>
    <lineage>
        <taxon>Bacteria</taxon>
        <taxon>Bacillati</taxon>
        <taxon>Bacillota</taxon>
        <taxon>Negativicutes</taxon>
        <taxon>Acetonemataceae</taxon>
        <taxon>Anaeroselena</taxon>
    </lineage>
</organism>
<name>A0ABU3P183_9FIRM</name>
<dbReference type="InterPro" id="IPR006977">
    <property type="entry name" value="Yip1_dom"/>
</dbReference>
<gene>
    <name evidence="7" type="ORF">Q4T40_16330</name>
</gene>
<feature type="transmembrane region" description="Helical" evidence="5">
    <location>
        <begin position="28"/>
        <end position="50"/>
    </location>
</feature>
<evidence type="ECO:0000313" key="7">
    <source>
        <dbReference type="EMBL" id="MDT8902809.1"/>
    </source>
</evidence>
<evidence type="ECO:0000256" key="5">
    <source>
        <dbReference type="SAM" id="Phobius"/>
    </source>
</evidence>
<keyword evidence="3 5" id="KW-1133">Transmembrane helix</keyword>
<dbReference type="RefSeq" id="WP_413781281.1">
    <property type="nucleotide sequence ID" value="NZ_JAUOZS010000001.1"/>
</dbReference>
<feature type="transmembrane region" description="Helical" evidence="5">
    <location>
        <begin position="62"/>
        <end position="85"/>
    </location>
</feature>
<keyword evidence="4 5" id="KW-0472">Membrane</keyword>
<evidence type="ECO:0000256" key="3">
    <source>
        <dbReference type="ARBA" id="ARBA00022989"/>
    </source>
</evidence>
<dbReference type="Pfam" id="PF04893">
    <property type="entry name" value="Yip1"/>
    <property type="match status" value="1"/>
</dbReference>
<keyword evidence="8" id="KW-1185">Reference proteome</keyword>
<feature type="transmembrane region" description="Helical" evidence="5">
    <location>
        <begin position="127"/>
        <end position="149"/>
    </location>
</feature>
<keyword evidence="2 5" id="KW-0812">Transmembrane</keyword>
<feature type="transmembrane region" description="Helical" evidence="5">
    <location>
        <begin position="97"/>
        <end position="121"/>
    </location>
</feature>
<evidence type="ECO:0000259" key="6">
    <source>
        <dbReference type="Pfam" id="PF04893"/>
    </source>
</evidence>
<accession>A0ABU3P183</accession>
<reference evidence="7 8" key="1">
    <citation type="submission" date="2023-07" db="EMBL/GenBank/DDBJ databases">
        <title>The novel representative of Negativicutes class, Anaeroselena agilis gen. nov. sp. nov.</title>
        <authorList>
            <person name="Prokofeva M.I."/>
            <person name="Elcheninov A.G."/>
            <person name="Klyukina A."/>
            <person name="Kublanov I.V."/>
            <person name="Frolov E.N."/>
            <person name="Podosokorskaya O.A."/>
        </authorList>
    </citation>
    <scope>NUCLEOTIDE SEQUENCE [LARGE SCALE GENOMIC DNA]</scope>
    <source>
        <strain evidence="7 8">4137-cl</strain>
    </source>
</reference>
<protein>
    <submittedName>
        <fullName evidence="7">Yip1 family protein</fullName>
    </submittedName>
</protein>
<proteinExistence type="predicted"/>
<sequence>MGPFLELLYDVIFSPAAAMRQIAARRPVGQAFVAFLLSIIIPAGAIYFALQATAAGKFAGAFFAGAVCVRLVMWFVGSAVLQLIAEFFGGRGTAVGLFAAIGFAHLPFIFAVPLAVAGLLLPQGAAATVFAVGVLVLIFWVLGLTVVAIQGVHGLSAAKAVLVLLTPLLAAGAAALAAVVFVGAALWPLAG</sequence>